<organism evidence="1 2">
    <name type="scientific">Ilex paraguariensis</name>
    <name type="common">yerba mate</name>
    <dbReference type="NCBI Taxonomy" id="185542"/>
    <lineage>
        <taxon>Eukaryota</taxon>
        <taxon>Viridiplantae</taxon>
        <taxon>Streptophyta</taxon>
        <taxon>Embryophyta</taxon>
        <taxon>Tracheophyta</taxon>
        <taxon>Spermatophyta</taxon>
        <taxon>Magnoliopsida</taxon>
        <taxon>eudicotyledons</taxon>
        <taxon>Gunneridae</taxon>
        <taxon>Pentapetalae</taxon>
        <taxon>asterids</taxon>
        <taxon>campanulids</taxon>
        <taxon>Aquifoliales</taxon>
        <taxon>Aquifoliaceae</taxon>
        <taxon>Ilex</taxon>
    </lineage>
</organism>
<sequence length="125" mass="13722">MVEREALASVSFGFESALLSRFGELDYVAGLGLFHHSRCSVVSEGIIAEFHRDIKDVHGNNDHDSEEGAKILRMLETATKPEVLMAEMSSEQLTSFATYQALTQSDMQKSIEKALNEAGLSRSLG</sequence>
<gene>
    <name evidence="1" type="ORF">ILEXP_LOCUS55935</name>
</gene>
<keyword evidence="2" id="KW-1185">Reference proteome</keyword>
<dbReference type="Proteomes" id="UP001642360">
    <property type="component" value="Unassembled WGS sequence"/>
</dbReference>
<accession>A0ABC8UWQ8</accession>
<evidence type="ECO:0000313" key="1">
    <source>
        <dbReference type="EMBL" id="CAK9185526.1"/>
    </source>
</evidence>
<reference evidence="1 2" key="1">
    <citation type="submission" date="2024-02" db="EMBL/GenBank/DDBJ databases">
        <authorList>
            <person name="Vignale AGUSTIN F."/>
            <person name="Sosa J E."/>
            <person name="Modenutti C."/>
        </authorList>
    </citation>
    <scope>NUCLEOTIDE SEQUENCE [LARGE SCALE GENOMIC DNA]</scope>
</reference>
<proteinExistence type="predicted"/>
<feature type="non-terminal residue" evidence="1">
    <location>
        <position position="125"/>
    </location>
</feature>
<evidence type="ECO:0000313" key="2">
    <source>
        <dbReference type="Proteomes" id="UP001642360"/>
    </source>
</evidence>
<dbReference type="EMBL" id="CAUOFW020009358">
    <property type="protein sequence ID" value="CAK9185526.1"/>
    <property type="molecule type" value="Genomic_DNA"/>
</dbReference>
<name>A0ABC8UWQ8_9AQUA</name>
<dbReference type="SUPFAM" id="SSF81878">
    <property type="entry name" value="BRCA2 tower domain"/>
    <property type="match status" value="1"/>
</dbReference>
<protein>
    <submittedName>
        <fullName evidence="1">Uncharacterized protein</fullName>
    </submittedName>
</protein>
<comment type="caution">
    <text evidence="1">The sequence shown here is derived from an EMBL/GenBank/DDBJ whole genome shotgun (WGS) entry which is preliminary data.</text>
</comment>
<dbReference type="PANTHER" id="PTHR11289">
    <property type="entry name" value="BREAST CANCER TYPE 2 SUSCEPTIBILITY PROTEIN BRCA2"/>
    <property type="match status" value="1"/>
</dbReference>
<dbReference type="PANTHER" id="PTHR11289:SF0">
    <property type="entry name" value="BREAST CANCER TYPE 2 SUSCEPTIBILITY PROTEIN"/>
    <property type="match status" value="1"/>
</dbReference>
<dbReference type="Gene3D" id="6.10.70.10">
    <property type="match status" value="1"/>
</dbReference>
<dbReference type="InterPro" id="IPR015525">
    <property type="entry name" value="BRCA2"/>
</dbReference>
<dbReference type="AlphaFoldDB" id="A0ABC8UWQ8"/>